<feature type="transmembrane region" description="Helical" evidence="7">
    <location>
        <begin position="126"/>
        <end position="145"/>
    </location>
</feature>
<feature type="transmembrane region" description="Helical" evidence="7">
    <location>
        <begin position="411"/>
        <end position="433"/>
    </location>
</feature>
<evidence type="ECO:0000259" key="8">
    <source>
        <dbReference type="PROSITE" id="PS50850"/>
    </source>
</evidence>
<dbReference type="SUPFAM" id="SSF103473">
    <property type="entry name" value="MFS general substrate transporter"/>
    <property type="match status" value="1"/>
</dbReference>
<organism evidence="9 10">
    <name type="scientific">Lichenicola cladoniae</name>
    <dbReference type="NCBI Taxonomy" id="1484109"/>
    <lineage>
        <taxon>Bacteria</taxon>
        <taxon>Pseudomonadati</taxon>
        <taxon>Pseudomonadota</taxon>
        <taxon>Alphaproteobacteria</taxon>
        <taxon>Acetobacterales</taxon>
        <taxon>Acetobacteraceae</taxon>
        <taxon>Lichenicola</taxon>
    </lineage>
</organism>
<feature type="transmembrane region" description="Helical" evidence="7">
    <location>
        <begin position="184"/>
        <end position="204"/>
    </location>
</feature>
<reference evidence="9 10" key="1">
    <citation type="journal article" date="2014" name="World J. Microbiol. Biotechnol.">
        <title>Biodiversity and physiological characteristics of Antarctic and Arctic lichens-associated bacteria.</title>
        <authorList>
            <person name="Lee Y.M."/>
            <person name="Kim E.H."/>
            <person name="Lee H.K."/>
            <person name="Hong S.G."/>
        </authorList>
    </citation>
    <scope>NUCLEOTIDE SEQUENCE [LARGE SCALE GENOMIC DNA]</scope>
    <source>
        <strain evidence="9 10">PAMC 26569</strain>
    </source>
</reference>
<evidence type="ECO:0000256" key="5">
    <source>
        <dbReference type="ARBA" id="ARBA00022989"/>
    </source>
</evidence>
<keyword evidence="5 7" id="KW-1133">Transmembrane helix</keyword>
<feature type="transmembrane region" description="Helical" evidence="7">
    <location>
        <begin position="280"/>
        <end position="306"/>
    </location>
</feature>
<keyword evidence="10" id="KW-1185">Reference proteome</keyword>
<name>A0A6M8HW65_9PROT</name>
<dbReference type="Gene3D" id="1.20.1720.10">
    <property type="entry name" value="Multidrug resistance protein D"/>
    <property type="match status" value="1"/>
</dbReference>
<evidence type="ECO:0000256" key="3">
    <source>
        <dbReference type="ARBA" id="ARBA00022475"/>
    </source>
</evidence>
<keyword evidence="2" id="KW-0813">Transport</keyword>
<feature type="transmembrane region" description="Helical" evidence="7">
    <location>
        <begin position="242"/>
        <end position="260"/>
    </location>
</feature>
<evidence type="ECO:0000256" key="1">
    <source>
        <dbReference type="ARBA" id="ARBA00004651"/>
    </source>
</evidence>
<evidence type="ECO:0000256" key="4">
    <source>
        <dbReference type="ARBA" id="ARBA00022692"/>
    </source>
</evidence>
<dbReference type="EMBL" id="CP053708">
    <property type="protein sequence ID" value="QKE92608.1"/>
    <property type="molecule type" value="Genomic_DNA"/>
</dbReference>
<feature type="transmembrane region" description="Helical" evidence="7">
    <location>
        <begin position="157"/>
        <end position="178"/>
    </location>
</feature>
<feature type="transmembrane region" description="Helical" evidence="7">
    <location>
        <begin position="67"/>
        <end position="87"/>
    </location>
</feature>
<sequence>MQYPGADGSAGHVAPTIEEDGLPGPRRYWAMATIFLGISMAVLDGTISNVALPTIARDLHVSPASSIWVVNAYQLAITVSLLPLASLGEIVGYQRVYRAGLVLFVVGSLLCSLSGSLVGLTLARVLQGFGAAGIMSVNAALLRFIYPKRHLGRSIGLNAMVVALATAVGPTVAAGILSLANWPWLFAVNVPIGIVAVLIAITSLPRTPVAVRPFDTLSALLSAATFGLLIVSIDSVGHKSDMPLLIATTVATLACGILLVRRQFGQAAPLLPIDLLRIPIFALSIATSVMSFAAQMLAFVSLPFYIQNTLGHSEVQTGLLLTPWPLALVVVAPMAGRLSDRVPAGLLGALGLVALAAGLLLIAALPAHPDNVALIWRLALCGAGFGLFQTPNNRTMLLSAPRSRAGGASGMLSTARLLGQTSGAALVAMIFLLTHDHGSTACMEVGAAFALVAAIISLSRLGTARTSG</sequence>
<feature type="transmembrane region" description="Helical" evidence="7">
    <location>
        <begin position="347"/>
        <end position="367"/>
    </location>
</feature>
<dbReference type="AlphaFoldDB" id="A0A6M8HW65"/>
<keyword evidence="6 7" id="KW-0472">Membrane</keyword>
<dbReference type="PANTHER" id="PTHR42718:SF46">
    <property type="entry name" value="BLR6921 PROTEIN"/>
    <property type="match status" value="1"/>
</dbReference>
<feature type="transmembrane region" description="Helical" evidence="7">
    <location>
        <begin position="28"/>
        <end position="47"/>
    </location>
</feature>
<dbReference type="PROSITE" id="PS50850">
    <property type="entry name" value="MFS"/>
    <property type="match status" value="1"/>
</dbReference>
<evidence type="ECO:0000313" key="9">
    <source>
        <dbReference type="EMBL" id="QKE92608.1"/>
    </source>
</evidence>
<evidence type="ECO:0000256" key="2">
    <source>
        <dbReference type="ARBA" id="ARBA00022448"/>
    </source>
</evidence>
<gene>
    <name evidence="9" type="ORF">HN018_11595</name>
</gene>
<proteinExistence type="predicted"/>
<evidence type="ECO:0000313" key="10">
    <source>
        <dbReference type="Proteomes" id="UP000500767"/>
    </source>
</evidence>
<keyword evidence="3" id="KW-1003">Cell membrane</keyword>
<feature type="transmembrane region" description="Helical" evidence="7">
    <location>
        <begin position="318"/>
        <end position="335"/>
    </location>
</feature>
<dbReference type="InterPro" id="IPR011701">
    <property type="entry name" value="MFS"/>
</dbReference>
<dbReference type="PANTHER" id="PTHR42718">
    <property type="entry name" value="MAJOR FACILITATOR SUPERFAMILY MULTIDRUG TRANSPORTER MFSC"/>
    <property type="match status" value="1"/>
</dbReference>
<feature type="transmembrane region" description="Helical" evidence="7">
    <location>
        <begin position="445"/>
        <end position="463"/>
    </location>
</feature>
<dbReference type="Proteomes" id="UP000500767">
    <property type="component" value="Chromosome"/>
</dbReference>
<dbReference type="CDD" id="cd17321">
    <property type="entry name" value="MFS_MMR_MDR_like"/>
    <property type="match status" value="1"/>
</dbReference>
<dbReference type="PRINTS" id="PR01036">
    <property type="entry name" value="TCRTETB"/>
</dbReference>
<feature type="domain" description="Major facilitator superfamily (MFS) profile" evidence="8">
    <location>
        <begin position="30"/>
        <end position="465"/>
    </location>
</feature>
<dbReference type="InterPro" id="IPR036259">
    <property type="entry name" value="MFS_trans_sf"/>
</dbReference>
<comment type="subcellular location">
    <subcellularLocation>
        <location evidence="1">Cell membrane</location>
        <topology evidence="1">Multi-pass membrane protein</topology>
    </subcellularLocation>
</comment>
<dbReference type="Gene3D" id="1.20.1250.20">
    <property type="entry name" value="MFS general substrate transporter like domains"/>
    <property type="match status" value="1"/>
</dbReference>
<dbReference type="FunFam" id="1.20.1720.10:FF:000011">
    <property type="entry name" value="Transporter, major facilitator family"/>
    <property type="match status" value="1"/>
</dbReference>
<evidence type="ECO:0000256" key="7">
    <source>
        <dbReference type="SAM" id="Phobius"/>
    </source>
</evidence>
<dbReference type="Pfam" id="PF07690">
    <property type="entry name" value="MFS_1"/>
    <property type="match status" value="1"/>
</dbReference>
<dbReference type="InterPro" id="IPR020846">
    <property type="entry name" value="MFS_dom"/>
</dbReference>
<dbReference type="FunFam" id="1.20.1250.20:FF:000168">
    <property type="entry name" value="Transporter, major facilitator family"/>
    <property type="match status" value="1"/>
</dbReference>
<evidence type="ECO:0000256" key="6">
    <source>
        <dbReference type="ARBA" id="ARBA00023136"/>
    </source>
</evidence>
<dbReference type="GO" id="GO:0022857">
    <property type="term" value="F:transmembrane transporter activity"/>
    <property type="evidence" value="ECO:0007669"/>
    <property type="project" value="InterPro"/>
</dbReference>
<feature type="transmembrane region" description="Helical" evidence="7">
    <location>
        <begin position="99"/>
        <end position="120"/>
    </location>
</feature>
<feature type="transmembrane region" description="Helical" evidence="7">
    <location>
        <begin position="373"/>
        <end position="390"/>
    </location>
</feature>
<accession>A0A6M8HW65</accession>
<protein>
    <submittedName>
        <fullName evidence="9">MFS transporter</fullName>
    </submittedName>
</protein>
<keyword evidence="4 7" id="KW-0812">Transmembrane</keyword>
<feature type="transmembrane region" description="Helical" evidence="7">
    <location>
        <begin position="216"/>
        <end position="236"/>
    </location>
</feature>
<dbReference type="KEGG" id="lck:HN018_11595"/>
<dbReference type="GO" id="GO:0005886">
    <property type="term" value="C:plasma membrane"/>
    <property type="evidence" value="ECO:0007669"/>
    <property type="project" value="UniProtKB-SubCell"/>
</dbReference>